<evidence type="ECO:0000313" key="2">
    <source>
        <dbReference type="Proteomes" id="UP000185427"/>
    </source>
</evidence>
<name>A0A1L7GXI9_LIMFE</name>
<dbReference type="SUPFAM" id="SSF89360">
    <property type="entry name" value="HesB-like domain"/>
    <property type="match status" value="1"/>
</dbReference>
<proteinExistence type="predicted"/>
<dbReference type="Proteomes" id="UP000185427">
    <property type="component" value="Chromosome"/>
</dbReference>
<organism evidence="1 2">
    <name type="scientific">Limosilactobacillus fermentum</name>
    <name type="common">Lactobacillus fermentum</name>
    <dbReference type="NCBI Taxonomy" id="1613"/>
    <lineage>
        <taxon>Bacteria</taxon>
        <taxon>Bacillati</taxon>
        <taxon>Bacillota</taxon>
        <taxon>Bacilli</taxon>
        <taxon>Lactobacillales</taxon>
        <taxon>Lactobacillaceae</taxon>
        <taxon>Limosilactobacillus</taxon>
    </lineage>
</organism>
<dbReference type="EMBL" id="CP019030">
    <property type="protein sequence ID" value="APU46688.1"/>
    <property type="molecule type" value="Genomic_DNA"/>
</dbReference>
<sequence>MIKLTVTPAAADWIKETLKLVVGNGVNFYPDPDNHHPVIHGPHQLYAIDNHPDRVVAKDEVSGINFHINFEDEWFFIGREITVDYQATDGLTFTFSGNDANAGATINYEKFLM</sequence>
<gene>
    <name evidence="1" type="ORF">BUW47_09855</name>
</gene>
<dbReference type="RefSeq" id="WP_003683537.1">
    <property type="nucleotide sequence ID" value="NZ_CP017712.1"/>
</dbReference>
<protein>
    <submittedName>
        <fullName evidence="1">Fe-S cluster assembly protein HesB</fullName>
    </submittedName>
</protein>
<reference evidence="1 2" key="1">
    <citation type="submission" date="2016-12" db="EMBL/GenBank/DDBJ databases">
        <title>Complete Genome Sequence of Lactobacillus fermentum Strain SNUV175, a Probiotic for Treatment of Bacterial Vaginosis.</title>
        <authorList>
            <person name="Lee S."/>
            <person name="You H.J."/>
            <person name="Kwon B."/>
            <person name="Ko G."/>
        </authorList>
    </citation>
    <scope>NUCLEOTIDE SEQUENCE [LARGE SCALE GENOMIC DNA]</scope>
    <source>
        <strain evidence="1 2">SNUV175</strain>
    </source>
</reference>
<dbReference type="OrthoDB" id="2309645at2"/>
<dbReference type="AlphaFoldDB" id="A0A1L7GXI9"/>
<dbReference type="InterPro" id="IPR035903">
    <property type="entry name" value="HesB-like_dom_sf"/>
</dbReference>
<accession>A0A1L7GXI9</accession>
<evidence type="ECO:0000313" key="1">
    <source>
        <dbReference type="EMBL" id="APU46688.1"/>
    </source>
</evidence>